<dbReference type="AlphaFoldDB" id="A0A8S3W9M5"/>
<feature type="region of interest" description="Disordered" evidence="1">
    <location>
        <begin position="238"/>
        <end position="257"/>
    </location>
</feature>
<reference evidence="2" key="1">
    <citation type="submission" date="2021-04" db="EMBL/GenBank/DDBJ databases">
        <authorList>
            <person name="Tunstrom K."/>
        </authorList>
    </citation>
    <scope>NUCLEOTIDE SEQUENCE</scope>
</reference>
<protein>
    <submittedName>
        <fullName evidence="2">(apollo) hypothetical protein</fullName>
    </submittedName>
</protein>
<evidence type="ECO:0000256" key="1">
    <source>
        <dbReference type="SAM" id="MobiDB-lite"/>
    </source>
</evidence>
<accession>A0A8S3W9M5</accession>
<evidence type="ECO:0000313" key="2">
    <source>
        <dbReference type="EMBL" id="CAG4947532.1"/>
    </source>
</evidence>
<feature type="compositionally biased region" description="Polar residues" evidence="1">
    <location>
        <begin position="246"/>
        <end position="257"/>
    </location>
</feature>
<gene>
    <name evidence="2" type="ORF">PAPOLLO_LOCUS3634</name>
</gene>
<name>A0A8S3W9M5_PARAO</name>
<evidence type="ECO:0000313" key="3">
    <source>
        <dbReference type="Proteomes" id="UP000691718"/>
    </source>
</evidence>
<dbReference type="EMBL" id="CAJQZP010000212">
    <property type="protein sequence ID" value="CAG4947532.1"/>
    <property type="molecule type" value="Genomic_DNA"/>
</dbReference>
<dbReference type="Proteomes" id="UP000691718">
    <property type="component" value="Unassembled WGS sequence"/>
</dbReference>
<comment type="caution">
    <text evidence="2">The sequence shown here is derived from an EMBL/GenBank/DDBJ whole genome shotgun (WGS) entry which is preliminary data.</text>
</comment>
<organism evidence="2 3">
    <name type="scientific">Parnassius apollo</name>
    <name type="common">Apollo butterfly</name>
    <name type="synonym">Papilio apollo</name>
    <dbReference type="NCBI Taxonomy" id="110799"/>
    <lineage>
        <taxon>Eukaryota</taxon>
        <taxon>Metazoa</taxon>
        <taxon>Ecdysozoa</taxon>
        <taxon>Arthropoda</taxon>
        <taxon>Hexapoda</taxon>
        <taxon>Insecta</taxon>
        <taxon>Pterygota</taxon>
        <taxon>Neoptera</taxon>
        <taxon>Endopterygota</taxon>
        <taxon>Lepidoptera</taxon>
        <taxon>Glossata</taxon>
        <taxon>Ditrysia</taxon>
        <taxon>Papilionoidea</taxon>
        <taxon>Papilionidae</taxon>
        <taxon>Parnassiinae</taxon>
        <taxon>Parnassini</taxon>
        <taxon>Parnassius</taxon>
        <taxon>Parnassius</taxon>
    </lineage>
</organism>
<sequence length="257" mass="28573">MEVIEETPELNASIDQVKNNVIEETVECIAADVCHKSNGVVDICKAGPAKEDNVITEMVITQESVELIEENNEVTVETNETETSQKIATVQGPDTVAINENISSQSDHYTEKGTDQTNEPHTEIIVKNLDKKIYYEIEIQSTESVIEVSNTASSLVEVNKEETLALQLSNEILAVQVNHTDSSNKDKVRYKTEILVEKNDHDINENDLNETNSDEHATNNILSELGQSIELSEALRSSDVDDHVESNNCTGRQEVFN</sequence>
<keyword evidence="3" id="KW-1185">Reference proteome</keyword>
<proteinExistence type="predicted"/>